<comment type="subcellular location">
    <subcellularLocation>
        <location evidence="1">Nucleus</location>
        <location evidence="1">Nucleoplasm</location>
    </subcellularLocation>
</comment>
<organism evidence="14">
    <name type="scientific">Rhipicephalus appendiculatus</name>
    <name type="common">Brown ear tick</name>
    <dbReference type="NCBI Taxonomy" id="34631"/>
    <lineage>
        <taxon>Eukaryota</taxon>
        <taxon>Metazoa</taxon>
        <taxon>Ecdysozoa</taxon>
        <taxon>Arthropoda</taxon>
        <taxon>Chelicerata</taxon>
        <taxon>Arachnida</taxon>
        <taxon>Acari</taxon>
        <taxon>Parasitiformes</taxon>
        <taxon>Ixodida</taxon>
        <taxon>Ixodoidea</taxon>
        <taxon>Ixodidae</taxon>
        <taxon>Rhipicephalinae</taxon>
        <taxon>Rhipicephalus</taxon>
        <taxon>Rhipicephalus</taxon>
    </lineage>
</organism>
<dbReference type="PROSITE" id="PS50950">
    <property type="entry name" value="ZF_THAP"/>
    <property type="match status" value="1"/>
</dbReference>
<dbReference type="EMBL" id="GEDV01000153">
    <property type="protein sequence ID" value="JAP88404.1"/>
    <property type="molecule type" value="Transcribed_RNA"/>
</dbReference>
<evidence type="ECO:0000256" key="11">
    <source>
        <dbReference type="ARBA" id="ARBA00023306"/>
    </source>
</evidence>
<evidence type="ECO:0000256" key="7">
    <source>
        <dbReference type="ARBA" id="ARBA00023054"/>
    </source>
</evidence>
<evidence type="ECO:0000256" key="12">
    <source>
        <dbReference type="PROSITE-ProRule" id="PRU00309"/>
    </source>
</evidence>
<evidence type="ECO:0000256" key="3">
    <source>
        <dbReference type="ARBA" id="ARBA00022723"/>
    </source>
</evidence>
<dbReference type="InterPro" id="IPR026516">
    <property type="entry name" value="THAP1/10"/>
</dbReference>
<evidence type="ECO:0000259" key="13">
    <source>
        <dbReference type="PROSITE" id="PS50950"/>
    </source>
</evidence>
<dbReference type="Pfam" id="PF05485">
    <property type="entry name" value="THAP"/>
    <property type="match status" value="1"/>
</dbReference>
<dbReference type="AlphaFoldDB" id="A0A131ZAU5"/>
<keyword evidence="6" id="KW-0805">Transcription regulation</keyword>
<feature type="non-terminal residue" evidence="14">
    <location>
        <position position="291"/>
    </location>
</feature>
<keyword evidence="5" id="KW-0862">Zinc</keyword>
<keyword evidence="10" id="KW-0539">Nucleus</keyword>
<evidence type="ECO:0000256" key="9">
    <source>
        <dbReference type="ARBA" id="ARBA00023163"/>
    </source>
</evidence>
<proteinExistence type="inferred from homology"/>
<evidence type="ECO:0000256" key="6">
    <source>
        <dbReference type="ARBA" id="ARBA00023015"/>
    </source>
</evidence>
<dbReference type="GO" id="GO:0043565">
    <property type="term" value="F:sequence-specific DNA binding"/>
    <property type="evidence" value="ECO:0007669"/>
    <property type="project" value="InterPro"/>
</dbReference>
<keyword evidence="11" id="KW-0131">Cell cycle</keyword>
<evidence type="ECO:0000313" key="14">
    <source>
        <dbReference type="EMBL" id="JAP88404.1"/>
    </source>
</evidence>
<keyword evidence="8 12" id="KW-0238">DNA-binding</keyword>
<dbReference type="GO" id="GO:0008270">
    <property type="term" value="F:zinc ion binding"/>
    <property type="evidence" value="ECO:0007669"/>
    <property type="project" value="UniProtKB-KW"/>
</dbReference>
<dbReference type="SUPFAM" id="SSF57716">
    <property type="entry name" value="Glucocorticoid receptor-like (DNA-binding domain)"/>
    <property type="match status" value="1"/>
</dbReference>
<dbReference type="GO" id="GO:0005654">
    <property type="term" value="C:nucleoplasm"/>
    <property type="evidence" value="ECO:0007669"/>
    <property type="project" value="UniProtKB-SubCell"/>
</dbReference>
<feature type="domain" description="THAP-type" evidence="13">
    <location>
        <begin position="42"/>
        <end position="141"/>
    </location>
</feature>
<keyword evidence="4 12" id="KW-0863">Zinc-finger</keyword>
<evidence type="ECO:0000256" key="5">
    <source>
        <dbReference type="ARBA" id="ARBA00022833"/>
    </source>
</evidence>
<evidence type="ECO:0000256" key="4">
    <source>
        <dbReference type="ARBA" id="ARBA00022771"/>
    </source>
</evidence>
<comment type="similarity">
    <text evidence="2">Belongs to the THAP1 family.</text>
</comment>
<protein>
    <submittedName>
        <fullName evidence="14">THAP domain containing protein</fullName>
    </submittedName>
</protein>
<sequence length="291" mass="32001">PTQSDSKRALPINALEQSQYEILCSLNLFAIATHRRGHAAVMSKQQRHCFVPGCKAGYVSAREKGRKASLFAVPVDDERRRAWERAISRADRPLEKNCVVCEAHFEERFVVRSYKHVINGECVELPRGRPTLTDDAIPTVFPNAPDACPLKKLPPKRKTVSSNGSATCKRRQVVSIHELPQSAETDVPASSNCNGVHSLEGMTQGDLPSRYWARHIIPNDTDVVAFSVSASTGATLCFQKLLLCSSNASTIHCTAHVQGVIVKTVDVNSISAVKDLLFEMDAMIPCEGFEM</sequence>
<dbReference type="InterPro" id="IPR006612">
    <property type="entry name" value="THAP_Znf"/>
</dbReference>
<evidence type="ECO:0000256" key="1">
    <source>
        <dbReference type="ARBA" id="ARBA00004642"/>
    </source>
</evidence>
<evidence type="ECO:0000256" key="10">
    <source>
        <dbReference type="ARBA" id="ARBA00023242"/>
    </source>
</evidence>
<keyword evidence="9" id="KW-0804">Transcription</keyword>
<accession>A0A131ZAU5</accession>
<dbReference type="PANTHER" id="PTHR46600:SF1">
    <property type="entry name" value="THAP DOMAIN-CONTAINING PROTEIN 1"/>
    <property type="match status" value="1"/>
</dbReference>
<name>A0A131ZAU5_RHIAP</name>
<dbReference type="PANTHER" id="PTHR46600">
    <property type="entry name" value="THAP DOMAIN-CONTAINING"/>
    <property type="match status" value="1"/>
</dbReference>
<feature type="non-terminal residue" evidence="14">
    <location>
        <position position="1"/>
    </location>
</feature>
<keyword evidence="7" id="KW-0175">Coiled coil</keyword>
<dbReference type="Gene3D" id="6.20.210.20">
    <property type="entry name" value="THAP domain"/>
    <property type="match status" value="1"/>
</dbReference>
<dbReference type="SMART" id="SM00692">
    <property type="entry name" value="DM3"/>
    <property type="match status" value="1"/>
</dbReference>
<evidence type="ECO:0000256" key="8">
    <source>
        <dbReference type="ARBA" id="ARBA00023125"/>
    </source>
</evidence>
<keyword evidence="3" id="KW-0479">Metal-binding</keyword>
<dbReference type="SMART" id="SM00980">
    <property type="entry name" value="THAP"/>
    <property type="match status" value="1"/>
</dbReference>
<reference evidence="14" key="1">
    <citation type="journal article" date="2016" name="Ticks Tick Borne Dis.">
        <title>De novo assembly and annotation of the salivary gland transcriptome of Rhipicephalus appendiculatus male and female ticks during blood feeding.</title>
        <authorList>
            <person name="de Castro M.H."/>
            <person name="de Klerk D."/>
            <person name="Pienaar R."/>
            <person name="Latif A.A."/>
            <person name="Rees D.J."/>
            <person name="Mans B.J."/>
        </authorList>
    </citation>
    <scope>NUCLEOTIDE SEQUENCE</scope>
    <source>
        <tissue evidence="14">Salivary glands</tissue>
    </source>
</reference>
<dbReference type="InterPro" id="IPR038441">
    <property type="entry name" value="THAP_Znf_sf"/>
</dbReference>
<evidence type="ECO:0000256" key="2">
    <source>
        <dbReference type="ARBA" id="ARBA00006177"/>
    </source>
</evidence>